<feature type="transmembrane region" description="Helical" evidence="19">
    <location>
        <begin position="1078"/>
        <end position="1098"/>
    </location>
</feature>
<keyword evidence="16" id="KW-0813">Transport</keyword>
<keyword evidence="8" id="KW-0732">Signal</keyword>
<dbReference type="GeneID" id="118406514"/>
<evidence type="ECO:0000256" key="9">
    <source>
        <dbReference type="ARBA" id="ARBA00022737"/>
    </source>
</evidence>
<keyword evidence="23" id="KW-1185">Reference proteome</keyword>
<dbReference type="Pfam" id="PF08016">
    <property type="entry name" value="PKD_channel"/>
    <property type="match status" value="1"/>
</dbReference>
<dbReference type="PRINTS" id="PR01433">
    <property type="entry name" value="POLYCYSTIN2"/>
</dbReference>
<evidence type="ECO:0000256" key="17">
    <source>
        <dbReference type="PROSITE-ProRule" id="PRU00302"/>
    </source>
</evidence>
<dbReference type="Pfam" id="PF01477">
    <property type="entry name" value="PLAT"/>
    <property type="match status" value="1"/>
</dbReference>
<dbReference type="GO" id="GO:0005262">
    <property type="term" value="F:calcium channel activity"/>
    <property type="evidence" value="ECO:0000318"/>
    <property type="project" value="GO_Central"/>
</dbReference>
<dbReference type="InterPro" id="IPR051223">
    <property type="entry name" value="Polycystin"/>
</dbReference>
<evidence type="ECO:0000256" key="12">
    <source>
        <dbReference type="ARBA" id="ARBA00022989"/>
    </source>
</evidence>
<sequence>MERTANSLLDILPDTKDYMKAFEKDDVTVAVARSTRKDIILQSRQVNVSAFPTHCNIEGGTDAKMIVMKKNLFSWNASTFGENVTTPVTMFSWGSQRFDHNCSVQLNLSHPIAIENIEDPRRQKRDLQERGLVGAQFALGGIVVGQNSNETMVLYAFDVPAVTAVVVMQLSWWDHAAAFRVFFRYDTPPTEQLYDDRMVVEEEDAVLAWRRGTNSVRKFVPNITKRRGRLYVGVQKAESDSLLQTALSPKDFVLQASAVSCLNWDHTFEKWQDVGCGVGVDPFDSTFRCNCDVPKPKAVIGGSLHALPNTIELDDIFKDPSILNDNNLVYYTVICEWALYLVLMIILNVDFQRFREKTTDKSSTNGSKKQLPQLSVLPSDRMPAPHLYQITVTTGSMLGAGTSARIGLQVFGSKSKTAIKMINPDGESLSRGGTHDVIMPLKTSLGHLELLHIWHDNTGVDETSWFLRDIIVKDLQTKEVYQFICYDWLSEDRGDFQIQKVLHVATREQLGCFSSQFRENADAMFYDQHLWTSPFVSPEGSSFTKSERLSCCCAVFNSIMLSNAMWYKSDEGFVTKNTVFDLGFVQITLQELYVSLMTVVMVLPVVLVPARLFRVEVPTSITAPGIRRTSKYGLLKGVLSRWSKYVAWFLVVMVSILSSFFVILYSLEWGREKSEAWLKAFFFSFGLSSIIAETAEILFLATLFALICNQRSSNKQKTYNIKEKDLHLHLYDHKAPVKVYPPGAASTERMKVKNQQRRKFFFVMKEYVLLFLFVVVLFFISHHDKDPFAFNASQTLHDTVLEDHDSITTADEFWTWTEEILLPVLYPSFWYNGWKMKYLDRQFPLYTEAFRIGPPRLTQFRKAPDDMATDLPENGWMVETGDGKSACWKFNVTGVMSNNSGCSAEHSMELPTLLGLATAIFSDLRDNKWIDKYTDYLVLDLSLYYPAQKLFSSLRLTVKQEDVGHLSTSASFATHRLFQYENDSDMVALFSYILFMLLFLVNIIKEATTMKKEGRKFFSSMWNIFAFASIIGSAAVIGIFGIRYHSASAALAKLVEATGELGIDRFVDLSSPFWWDEVFKTVLAIVLFITTLTLLRVFRFSKTIASFIALPGAMKNDLVGFSIITAIAFMAFSCSGMLVFGTHMKAYTNVLHTNFALFEMLLGRFFAEEILESNRYIGPIFFTFFMILIFILLVNFLVTIICDAIATGVYAADEHDQELADYIWRSFQRVFGIHVPPPKDVISDEMKETELNTTFEIIAESLNETLDVTSSLLEHNRIDEPSLTIHDNAIVQRQITKQSHEVKCEVDAMLPSTSSAIGQQVEDLLKAHEEDTARYEEVQNKSRRRAEAMLKRKLAEKREKTQTMVHHAQEMMEQHAAYEERLVQQQRMNRRLFQSKLRQKMALRAGGTCGLSTFTHVPQSDCGDVDISGHGSVTLQFCVDACCAEPTCVSFQYNTQSTCYLKHTICTAGEKVFSSGGNMYDRQVSATQCPTLSNPTNGAVSYSSRNSGDVASYSCNTGYNLNGYSTRTCQSSGSWSQTAPTCAVVQCPTLSNPTNGAVSYSSGNYGDVASYSCNTGYDLNGYSTRTCQSSGSWSNSAPTCGVVQCPTLSNPTNGAVSCSSRNYGDVASYSCNTGYDLNGYSTRTCQSSGSWSYSAPTCGAVQCPTLSNPTNGAVSYSSRNFGDVASYSCNTGYNLNGYSTRTCQSSGSWSNSAPTCGV</sequence>
<keyword evidence="11" id="KW-0130">Cell adhesion</keyword>
<dbReference type="InterPro" id="IPR000436">
    <property type="entry name" value="Sushi_SCR_CCP_dom"/>
</dbReference>
<keyword evidence="7 19" id="KW-0812">Transmembrane</keyword>
<evidence type="ECO:0000256" key="1">
    <source>
        <dbReference type="ARBA" id="ARBA00004141"/>
    </source>
</evidence>
<organism evidence="23 24">
    <name type="scientific">Branchiostoma floridae</name>
    <name type="common">Florida lancelet</name>
    <name type="synonym">Amphioxus</name>
    <dbReference type="NCBI Taxonomy" id="7739"/>
    <lineage>
        <taxon>Eukaryota</taxon>
        <taxon>Metazoa</taxon>
        <taxon>Chordata</taxon>
        <taxon>Cephalochordata</taxon>
        <taxon>Leptocardii</taxon>
        <taxon>Amphioxiformes</taxon>
        <taxon>Branchiostomatidae</taxon>
        <taxon>Branchiostoma</taxon>
    </lineage>
</organism>
<dbReference type="InterPro" id="IPR013122">
    <property type="entry name" value="PKD1_2_channel"/>
</dbReference>
<evidence type="ECO:0000256" key="15">
    <source>
        <dbReference type="ARBA" id="ARBA00023180"/>
    </source>
</evidence>
<comment type="similarity">
    <text evidence="3">Belongs to the polycystin family.</text>
</comment>
<dbReference type="GO" id="GO:0005576">
    <property type="term" value="C:extracellular region"/>
    <property type="evidence" value="ECO:0007669"/>
    <property type="project" value="UniProtKB-SubCell"/>
</dbReference>
<dbReference type="RefSeq" id="XP_035662469.1">
    <property type="nucleotide sequence ID" value="XM_035806576.1"/>
</dbReference>
<dbReference type="GO" id="GO:0050982">
    <property type="term" value="P:detection of mechanical stimulus"/>
    <property type="evidence" value="ECO:0000318"/>
    <property type="project" value="GO_Central"/>
</dbReference>
<dbReference type="PROSITE" id="PS50948">
    <property type="entry name" value="PAN"/>
    <property type="match status" value="1"/>
</dbReference>
<dbReference type="InterPro" id="IPR036392">
    <property type="entry name" value="PLAT/LH2_dom_sf"/>
</dbReference>
<dbReference type="Gene3D" id="2.40.180.10">
    <property type="entry name" value="Catalase core domain"/>
    <property type="match status" value="1"/>
</dbReference>
<dbReference type="GO" id="GO:0005509">
    <property type="term" value="F:calcium ion binding"/>
    <property type="evidence" value="ECO:0007669"/>
    <property type="project" value="InterPro"/>
</dbReference>
<keyword evidence="16" id="KW-0479">Metal-binding</keyword>
<feature type="domain" description="Sushi" evidence="21">
    <location>
        <begin position="1661"/>
        <end position="1718"/>
    </location>
</feature>
<keyword evidence="4" id="KW-0964">Secreted</keyword>
<dbReference type="Pfam" id="PF00084">
    <property type="entry name" value="Sushi"/>
    <property type="match status" value="4"/>
</dbReference>
<keyword evidence="6 17" id="KW-0768">Sushi</keyword>
<evidence type="ECO:0000256" key="19">
    <source>
        <dbReference type="SAM" id="Phobius"/>
    </source>
</evidence>
<dbReference type="Pfam" id="PF20519">
    <property type="entry name" value="Polycystin_dom"/>
    <property type="match status" value="1"/>
</dbReference>
<keyword evidence="13 19" id="KW-0472">Membrane</keyword>
<feature type="disulfide bond" evidence="17">
    <location>
        <begin position="1689"/>
        <end position="1716"/>
    </location>
</feature>
<feature type="transmembrane region" description="Helical" evidence="19">
    <location>
        <begin position="986"/>
        <end position="1004"/>
    </location>
</feature>
<dbReference type="InterPro" id="IPR046791">
    <property type="entry name" value="Polycystin_dom"/>
</dbReference>
<dbReference type="CDD" id="cd00033">
    <property type="entry name" value="CCP"/>
    <property type="match status" value="4"/>
</dbReference>
<evidence type="ECO:0000256" key="3">
    <source>
        <dbReference type="ARBA" id="ARBA00007200"/>
    </source>
</evidence>
<feature type="transmembrane region" description="Helical" evidence="19">
    <location>
        <begin position="645"/>
        <end position="665"/>
    </location>
</feature>
<evidence type="ECO:0000256" key="5">
    <source>
        <dbReference type="ARBA" id="ARBA00022536"/>
    </source>
</evidence>
<feature type="transmembrane region" description="Helical" evidence="19">
    <location>
        <begin position="1118"/>
        <end position="1140"/>
    </location>
</feature>
<feature type="transmembrane region" description="Helical" evidence="19">
    <location>
        <begin position="760"/>
        <end position="780"/>
    </location>
</feature>
<evidence type="ECO:0000256" key="8">
    <source>
        <dbReference type="ARBA" id="ARBA00022729"/>
    </source>
</evidence>
<dbReference type="SMART" id="SM00308">
    <property type="entry name" value="LH2"/>
    <property type="match status" value="1"/>
</dbReference>
<feature type="transmembrane region" description="Helical" evidence="19">
    <location>
        <begin position="1024"/>
        <end position="1044"/>
    </location>
</feature>
<dbReference type="PROSITE" id="PS50095">
    <property type="entry name" value="PLAT"/>
    <property type="match status" value="1"/>
</dbReference>
<dbReference type="OMA" id="MSNNSGC"/>
<dbReference type="SUPFAM" id="SSF57535">
    <property type="entry name" value="Complement control module/SCR domain"/>
    <property type="match status" value="4"/>
</dbReference>
<dbReference type="OrthoDB" id="6150772at2759"/>
<keyword evidence="12 19" id="KW-1133">Transmembrane helix</keyword>
<keyword evidence="5" id="KW-0245">EGF-like domain</keyword>
<dbReference type="SMART" id="SM00032">
    <property type="entry name" value="CCP"/>
    <property type="match status" value="4"/>
</dbReference>
<proteinExistence type="inferred from homology"/>
<feature type="domain" description="Sushi" evidence="21">
    <location>
        <begin position="1487"/>
        <end position="1544"/>
    </location>
</feature>
<feature type="domain" description="Sushi" evidence="21">
    <location>
        <begin position="1545"/>
        <end position="1602"/>
    </location>
</feature>
<feature type="transmembrane region" description="Helical" evidence="19">
    <location>
        <begin position="328"/>
        <end position="347"/>
    </location>
</feature>
<dbReference type="InterPro" id="IPR003915">
    <property type="entry name" value="PKD_2"/>
</dbReference>
<evidence type="ECO:0000259" key="21">
    <source>
        <dbReference type="PROSITE" id="PS50923"/>
    </source>
</evidence>
<dbReference type="Gene3D" id="2.10.70.10">
    <property type="entry name" value="Complement Module, domain 1"/>
    <property type="match status" value="4"/>
</dbReference>
<reference evidence="23" key="1">
    <citation type="journal article" date="2020" name="Nat. Ecol. Evol.">
        <title>Deeply conserved synteny resolves early events in vertebrate evolution.</title>
        <authorList>
            <person name="Simakov O."/>
            <person name="Marletaz F."/>
            <person name="Yue J.X."/>
            <person name="O'Connell B."/>
            <person name="Jenkins J."/>
            <person name="Brandt A."/>
            <person name="Calef R."/>
            <person name="Tung C.H."/>
            <person name="Huang T.K."/>
            <person name="Schmutz J."/>
            <person name="Satoh N."/>
            <person name="Yu J.K."/>
            <person name="Putnam N.H."/>
            <person name="Green R.E."/>
            <person name="Rokhsar D.S."/>
        </authorList>
    </citation>
    <scope>NUCLEOTIDE SEQUENCE [LARGE SCALE GENOMIC DNA]</scope>
    <source>
        <strain evidence="23">S238N-H82</strain>
    </source>
</reference>
<evidence type="ECO:0000256" key="7">
    <source>
        <dbReference type="ARBA" id="ARBA00022692"/>
    </source>
</evidence>
<feature type="domain" description="PLAT" evidence="20">
    <location>
        <begin position="386"/>
        <end position="503"/>
    </location>
</feature>
<dbReference type="InterPro" id="IPR003609">
    <property type="entry name" value="Pan_app"/>
</dbReference>
<keyword evidence="9" id="KW-0677">Repeat</keyword>
<keyword evidence="14 17" id="KW-1015">Disulfide bond</keyword>
<evidence type="ECO:0000313" key="23">
    <source>
        <dbReference type="Proteomes" id="UP000001554"/>
    </source>
</evidence>
<feature type="disulfide bond" evidence="17">
    <location>
        <begin position="1515"/>
        <end position="1542"/>
    </location>
</feature>
<dbReference type="PANTHER" id="PTHR10877">
    <property type="entry name" value="POLYCYSTIN FAMILY MEMBER"/>
    <property type="match status" value="1"/>
</dbReference>
<feature type="domain" description="Sushi" evidence="21">
    <location>
        <begin position="1603"/>
        <end position="1660"/>
    </location>
</feature>
<keyword evidence="16" id="KW-0406">Ion transport</keyword>
<dbReference type="PANTHER" id="PTHR10877:SF194">
    <property type="entry name" value="LOCATION OF VULVA DEFECTIVE 1"/>
    <property type="match status" value="1"/>
</dbReference>
<accession>A0A9J7HMS0</accession>
<protein>
    <submittedName>
        <fullName evidence="24">Uncharacterized protein LOC118406514</fullName>
    </submittedName>
</protein>
<keyword evidence="15" id="KW-0325">Glycoprotein</keyword>
<dbReference type="InterPro" id="IPR035976">
    <property type="entry name" value="Sushi/SCR/CCP_sf"/>
</dbReference>
<keyword evidence="16" id="KW-0109">Calcium transport</keyword>
<evidence type="ECO:0000259" key="20">
    <source>
        <dbReference type="PROSITE" id="PS50095"/>
    </source>
</evidence>
<evidence type="ECO:0000256" key="10">
    <source>
        <dbReference type="ARBA" id="ARBA00022837"/>
    </source>
</evidence>
<feature type="compositionally biased region" description="Polar residues" evidence="18">
    <location>
        <begin position="361"/>
        <end position="373"/>
    </location>
</feature>
<evidence type="ECO:0000259" key="22">
    <source>
        <dbReference type="PROSITE" id="PS50948"/>
    </source>
</evidence>
<evidence type="ECO:0000256" key="14">
    <source>
        <dbReference type="ARBA" id="ARBA00023157"/>
    </source>
</evidence>
<dbReference type="KEGG" id="bfo:118406514"/>
<evidence type="ECO:0000256" key="6">
    <source>
        <dbReference type="ARBA" id="ARBA00022659"/>
    </source>
</evidence>
<feature type="disulfide bond" evidence="17">
    <location>
        <begin position="1631"/>
        <end position="1658"/>
    </location>
</feature>
<evidence type="ECO:0000256" key="18">
    <source>
        <dbReference type="SAM" id="MobiDB-lite"/>
    </source>
</evidence>
<keyword evidence="16" id="KW-0407">Ion channel</keyword>
<evidence type="ECO:0000256" key="4">
    <source>
        <dbReference type="ARBA" id="ARBA00022525"/>
    </source>
</evidence>
<comment type="caution">
    <text evidence="17">Lacks conserved residue(s) required for the propagation of feature annotation.</text>
</comment>
<feature type="transmembrane region" description="Helical" evidence="19">
    <location>
        <begin position="685"/>
        <end position="707"/>
    </location>
</feature>
<keyword evidence="16" id="KW-0107">Calcium channel</keyword>
<evidence type="ECO:0000313" key="24">
    <source>
        <dbReference type="RefSeq" id="XP_035662469.1"/>
    </source>
</evidence>
<evidence type="ECO:0000256" key="11">
    <source>
        <dbReference type="ARBA" id="ARBA00022889"/>
    </source>
</evidence>
<evidence type="ECO:0000256" key="2">
    <source>
        <dbReference type="ARBA" id="ARBA00004613"/>
    </source>
</evidence>
<gene>
    <name evidence="24" type="primary">LOC118406514</name>
</gene>
<evidence type="ECO:0000256" key="16">
    <source>
        <dbReference type="PIRSR" id="PIRSR603915-1"/>
    </source>
</evidence>
<feature type="region of interest" description="Disordered" evidence="18">
    <location>
        <begin position="358"/>
        <end position="377"/>
    </location>
</feature>
<feature type="domain" description="Apple" evidence="22">
    <location>
        <begin position="1409"/>
        <end position="1484"/>
    </location>
</feature>
<feature type="disulfide bond" evidence="17">
    <location>
        <begin position="1573"/>
        <end position="1600"/>
    </location>
</feature>
<dbReference type="GO" id="GO:0007155">
    <property type="term" value="P:cell adhesion"/>
    <property type="evidence" value="ECO:0007669"/>
    <property type="project" value="UniProtKB-KW"/>
</dbReference>
<evidence type="ECO:0000256" key="13">
    <source>
        <dbReference type="ARBA" id="ARBA00023136"/>
    </source>
</evidence>
<dbReference type="Proteomes" id="UP000001554">
    <property type="component" value="Chromosome 19"/>
</dbReference>
<name>A0A9J7HMS0_BRAFL</name>
<feature type="transmembrane region" description="Helical" evidence="19">
    <location>
        <begin position="1179"/>
        <end position="1201"/>
    </location>
</feature>
<dbReference type="InterPro" id="IPR001024">
    <property type="entry name" value="PLAT/LH2_dom"/>
</dbReference>
<reference evidence="24" key="2">
    <citation type="submission" date="2025-08" db="UniProtKB">
        <authorList>
            <consortium name="RefSeq"/>
        </authorList>
    </citation>
    <scope>IDENTIFICATION</scope>
    <source>
        <strain evidence="24">S238N-H82</strain>
        <tissue evidence="24">Testes</tissue>
    </source>
</reference>
<keyword evidence="10 16" id="KW-0106">Calcium</keyword>
<comment type="subcellular location">
    <subcellularLocation>
        <location evidence="1">Membrane</location>
        <topology evidence="1">Multi-pass membrane protein</topology>
    </subcellularLocation>
    <subcellularLocation>
        <location evidence="2">Secreted</location>
    </subcellularLocation>
</comment>
<dbReference type="GO" id="GO:0016020">
    <property type="term" value="C:membrane"/>
    <property type="evidence" value="ECO:0000318"/>
    <property type="project" value="GO_Central"/>
</dbReference>
<dbReference type="PROSITE" id="PS50923">
    <property type="entry name" value="SUSHI"/>
    <property type="match status" value="4"/>
</dbReference>
<feature type="transmembrane region" description="Helical" evidence="19">
    <location>
        <begin position="1146"/>
        <end position="1167"/>
    </location>
</feature>
<dbReference type="SUPFAM" id="SSF49723">
    <property type="entry name" value="Lipase/lipooxygenase domain (PLAT/LH2 domain)"/>
    <property type="match status" value="1"/>
</dbReference>
<dbReference type="FunFam" id="2.10.70.10:FF:000064">
    <property type="entry name" value="Fibulin 7"/>
    <property type="match status" value="3"/>
</dbReference>
<feature type="binding site" evidence="16">
    <location>
        <position position="1287"/>
    </location>
    <ligand>
        <name>Ca(2+)</name>
        <dbReference type="ChEBI" id="CHEBI:29108"/>
        <label>2</label>
    </ligand>
</feature>